<name>A0ACC3S8Z5_9PEZI</name>
<comment type="caution">
    <text evidence="1">The sequence shown here is derived from an EMBL/GenBank/DDBJ whole genome shotgun (WGS) entry which is preliminary data.</text>
</comment>
<evidence type="ECO:0000313" key="2">
    <source>
        <dbReference type="Proteomes" id="UP001320706"/>
    </source>
</evidence>
<protein>
    <submittedName>
        <fullName evidence="1">Uncharacterized protein</fullName>
    </submittedName>
</protein>
<reference evidence="1" key="1">
    <citation type="submission" date="2024-02" db="EMBL/GenBank/DDBJ databases">
        <title>Metagenome Assembled Genome of Zalaria obscura JY119.</title>
        <authorList>
            <person name="Vighnesh L."/>
            <person name="Jagadeeshwari U."/>
            <person name="Venkata Ramana C."/>
            <person name="Sasikala C."/>
        </authorList>
    </citation>
    <scope>NUCLEOTIDE SEQUENCE</scope>
    <source>
        <strain evidence="1">JY119</strain>
    </source>
</reference>
<gene>
    <name evidence="1" type="ORF">M8818_005557</name>
</gene>
<organism evidence="1 2">
    <name type="scientific">Zalaria obscura</name>
    <dbReference type="NCBI Taxonomy" id="2024903"/>
    <lineage>
        <taxon>Eukaryota</taxon>
        <taxon>Fungi</taxon>
        <taxon>Dikarya</taxon>
        <taxon>Ascomycota</taxon>
        <taxon>Pezizomycotina</taxon>
        <taxon>Dothideomycetes</taxon>
        <taxon>Dothideomycetidae</taxon>
        <taxon>Dothideales</taxon>
        <taxon>Zalariaceae</taxon>
        <taxon>Zalaria</taxon>
    </lineage>
</organism>
<keyword evidence="2" id="KW-1185">Reference proteome</keyword>
<proteinExistence type="predicted"/>
<dbReference type="Proteomes" id="UP001320706">
    <property type="component" value="Unassembled WGS sequence"/>
</dbReference>
<accession>A0ACC3S8Z5</accession>
<dbReference type="EMBL" id="JAMKPW020000033">
    <property type="protein sequence ID" value="KAK8202032.1"/>
    <property type="molecule type" value="Genomic_DNA"/>
</dbReference>
<sequence>MSASPESSREESHSPMEAGQYVTIYEPAGDDWDDDDMEFEPASETTDDTQGESDLDDSPFHDAAENLDGYEIHFEEVTDDSREESEDPSGDNEEGEETEREEEPQPRRAQGRPITITQHQILQLLGQAGLRGLFANHGVARGDRRTLDDDDDDESTYMGYGAWPRRSRRKTKNRGPGYPPVPNEEGRQLMESGTFGTIDRGYGYYGRTRGSDGKRRQRKKLAYNAMMREVGLGSAGRRTSVNPLMKHYLIPSSKADLIINYNSRAYSGQFSDDGNFFFSCAQDFRVRMYDTSNPYRWKYYKTVHYLGGQWTITDATLSPDNKFLAYSSIRSQVCLAPTDPDNTADPYLLEFSNMGQERGLHSYRHFGIWSLRFSGDGREIVAGTGDSSVYVYDLETRQSILRIHGHDEDVNAVCFGDVNSPHILYSGSDDTTLKVWDRRSMGDGRAAGVFLGHTEGLTYIDSKGDGRYVLSNAKDQTMKLWDLRKMIGTDKAEKIDPADYTTGFDYRFSPYDEDEHEAHPHDCSLVTFRGHKVLKTLIRCHFSPPGSTDGRYVYSGSRDGNVYIWNLDATLAGKIDVLSATKNSRPVEDERLVDQWDFDRGGSRWDTIVRDASWHPNAPVLAATSWNGWSHGLGTCTVHSWNDGMDDDEAEPKMGARVTAQLEHDERYYGGSGQNMSQFRRTRLRNRAQMLDDDDD</sequence>
<evidence type="ECO:0000313" key="1">
    <source>
        <dbReference type="EMBL" id="KAK8202032.1"/>
    </source>
</evidence>